<comment type="caution">
    <text evidence="2">The sequence shown here is derived from an EMBL/GenBank/DDBJ whole genome shotgun (WGS) entry which is preliminary data.</text>
</comment>
<feature type="transmembrane region" description="Helical" evidence="1">
    <location>
        <begin position="98"/>
        <end position="116"/>
    </location>
</feature>
<dbReference type="EMBL" id="JACNEP010000002">
    <property type="protein sequence ID" value="MBC3764791.1"/>
    <property type="molecule type" value="Genomic_DNA"/>
</dbReference>
<feature type="transmembrane region" description="Helical" evidence="1">
    <location>
        <begin position="165"/>
        <end position="181"/>
    </location>
</feature>
<keyword evidence="1" id="KW-1133">Transmembrane helix</keyword>
<feature type="transmembrane region" description="Helical" evidence="1">
    <location>
        <begin position="255"/>
        <end position="275"/>
    </location>
</feature>
<name>A0A8J6IPK1_9ALTE</name>
<reference evidence="2" key="2">
    <citation type="submission" date="2020-08" db="EMBL/GenBank/DDBJ databases">
        <authorList>
            <person name="Lai Q."/>
        </authorList>
    </citation>
    <scope>NUCLEOTIDE SEQUENCE</scope>
    <source>
        <strain evidence="2">S27-2</strain>
    </source>
</reference>
<gene>
    <name evidence="2" type="ORF">H8B19_02810</name>
</gene>
<feature type="transmembrane region" description="Helical" evidence="1">
    <location>
        <begin position="230"/>
        <end position="249"/>
    </location>
</feature>
<evidence type="ECO:0000313" key="2">
    <source>
        <dbReference type="EMBL" id="MBC3764791.1"/>
    </source>
</evidence>
<feature type="transmembrane region" description="Helical" evidence="1">
    <location>
        <begin position="30"/>
        <end position="49"/>
    </location>
</feature>
<organism evidence="2 3">
    <name type="scientific">Neptunicella marina</name>
    <dbReference type="NCBI Taxonomy" id="2125989"/>
    <lineage>
        <taxon>Bacteria</taxon>
        <taxon>Pseudomonadati</taxon>
        <taxon>Pseudomonadota</taxon>
        <taxon>Gammaproteobacteria</taxon>
        <taxon>Alteromonadales</taxon>
        <taxon>Alteromonadaceae</taxon>
        <taxon>Neptunicella</taxon>
    </lineage>
</organism>
<dbReference type="AlphaFoldDB" id="A0A8J6IPK1"/>
<accession>A0A8J6IPK1</accession>
<sequence length="294" mass="31369">MLPFMIILLVSALGSFFVLAISGVGDNLLLVQAAVYGAAIILLIAVHSWRGKYSAINPHKASPDWLIPCLILLLAGLLSTVFSHVYPARWLSLGGFNLYMAAVVMPPLIVITGFVLTQTKSDILAVVLAGVTAIVLAVQPDLAQLLAWLAALIVLTRLTCSKRHIRFLLLLTLVSTLWAALKNDPLKPVSYVEEVFKTAIAHHIITGSVIIAIAAALVVCFVACAKSRTWLYPLAAYYVVIFIASVFGITPAPLLGYGAGPVLGYVLAVMAILSLNRYHQPQQSTATDVVGSAA</sequence>
<keyword evidence="1" id="KW-0472">Membrane</keyword>
<protein>
    <submittedName>
        <fullName evidence="2">Uncharacterized protein</fullName>
    </submittedName>
</protein>
<keyword evidence="1" id="KW-0812">Transmembrane</keyword>
<dbReference type="Proteomes" id="UP000601768">
    <property type="component" value="Unassembled WGS sequence"/>
</dbReference>
<evidence type="ECO:0000256" key="1">
    <source>
        <dbReference type="SAM" id="Phobius"/>
    </source>
</evidence>
<evidence type="ECO:0000313" key="3">
    <source>
        <dbReference type="Proteomes" id="UP000601768"/>
    </source>
</evidence>
<proteinExistence type="predicted"/>
<keyword evidence="3" id="KW-1185">Reference proteome</keyword>
<feature type="transmembrane region" description="Helical" evidence="1">
    <location>
        <begin position="65"/>
        <end position="86"/>
    </location>
</feature>
<dbReference type="RefSeq" id="WP_186505268.1">
    <property type="nucleotide sequence ID" value="NZ_JACNEP010000002.1"/>
</dbReference>
<feature type="transmembrane region" description="Helical" evidence="1">
    <location>
        <begin position="201"/>
        <end position="223"/>
    </location>
</feature>
<reference evidence="2" key="1">
    <citation type="journal article" date="2018" name="Int. J. Syst. Evol. Microbiol.">
        <title>Neptunicella marina gen. nov., sp. nov., isolated from surface seawater.</title>
        <authorList>
            <person name="Liu X."/>
            <person name="Lai Q."/>
            <person name="Du Y."/>
            <person name="Zhang X."/>
            <person name="Liu Z."/>
            <person name="Sun F."/>
            <person name="Shao Z."/>
        </authorList>
    </citation>
    <scope>NUCLEOTIDE SEQUENCE</scope>
    <source>
        <strain evidence="2">S27-2</strain>
    </source>
</reference>